<dbReference type="EMBL" id="CAJNOV010016574">
    <property type="protein sequence ID" value="CAF1592755.1"/>
    <property type="molecule type" value="Genomic_DNA"/>
</dbReference>
<keyword evidence="1" id="KW-1133">Transmembrane helix</keyword>
<name>A0A816A8B3_9BILA</name>
<dbReference type="Proteomes" id="UP000663855">
    <property type="component" value="Unassembled WGS sequence"/>
</dbReference>
<feature type="transmembrane region" description="Helical" evidence="1">
    <location>
        <begin position="309"/>
        <end position="330"/>
    </location>
</feature>
<evidence type="ECO:0000313" key="2">
    <source>
        <dbReference type="EMBL" id="CAF1592755.1"/>
    </source>
</evidence>
<dbReference type="Proteomes" id="UP000681967">
    <property type="component" value="Unassembled WGS sequence"/>
</dbReference>
<comment type="caution">
    <text evidence="2">The sequence shown here is derived from an EMBL/GenBank/DDBJ whole genome shotgun (WGS) entry which is preliminary data.</text>
</comment>
<dbReference type="EMBL" id="CAJOBJ010214842">
    <property type="protein sequence ID" value="CAF5019638.1"/>
    <property type="molecule type" value="Genomic_DNA"/>
</dbReference>
<evidence type="ECO:0000313" key="5">
    <source>
        <dbReference type="Proteomes" id="UP000663855"/>
    </source>
</evidence>
<evidence type="ECO:0000313" key="3">
    <source>
        <dbReference type="EMBL" id="CAF4833134.1"/>
    </source>
</evidence>
<evidence type="ECO:0000256" key="1">
    <source>
        <dbReference type="SAM" id="Phobius"/>
    </source>
</evidence>
<reference evidence="2" key="1">
    <citation type="submission" date="2021-02" db="EMBL/GenBank/DDBJ databases">
        <authorList>
            <person name="Nowell W R."/>
        </authorList>
    </citation>
    <scope>NUCLEOTIDE SEQUENCE</scope>
</reference>
<sequence>MLSNHLKTLPTFSGNQNEDVVQWLTDITNGLNYVKFTDDHKILIISGYISGCARRWLFENLFVLDSWPVFIQEFTKEFVSTLLTEDIVSQVNQCVPVLIETIVCYDDSVMIELDDIYPAEDSPFCETFLFNHRRLHSQYMLDYIANQKRKEELIESHENVLFSTVLLKYVAENFETEWPEGNESWFIHDELPQRNQFIALKKNKTVPSSTFNIVEDSPPQLSCVCECVSSLFVHQSNEMILPLQTAMCKPETLRKQKPLFNEEVVKQNIIVDFYSDPSQLDTIIVSLKLNTIHSKHSLQSNITQIVSSGINFITLLLFSMVFTSIVRYILLYYHRKTPYLVNNMRQNTKNYFDWFRTLAVP</sequence>
<evidence type="ECO:0000313" key="4">
    <source>
        <dbReference type="EMBL" id="CAF5019638.1"/>
    </source>
</evidence>
<gene>
    <name evidence="3" type="ORF">BYL167_LOCUS49520</name>
    <name evidence="2" type="ORF">CJN711_LOCUS34229</name>
    <name evidence="4" type="ORF">GIL414_LOCUS58308</name>
</gene>
<protein>
    <submittedName>
        <fullName evidence="2">Uncharacterized protein</fullName>
    </submittedName>
</protein>
<dbReference type="EMBL" id="CAJOBH010147577">
    <property type="protein sequence ID" value="CAF4833134.1"/>
    <property type="molecule type" value="Genomic_DNA"/>
</dbReference>
<keyword evidence="1" id="KW-0812">Transmembrane</keyword>
<accession>A0A816A8B3</accession>
<dbReference type="AlphaFoldDB" id="A0A816A8B3"/>
<keyword evidence="1" id="KW-0472">Membrane</keyword>
<dbReference type="Proteomes" id="UP000681720">
    <property type="component" value="Unassembled WGS sequence"/>
</dbReference>
<organism evidence="2 5">
    <name type="scientific">Rotaria magnacalcarata</name>
    <dbReference type="NCBI Taxonomy" id="392030"/>
    <lineage>
        <taxon>Eukaryota</taxon>
        <taxon>Metazoa</taxon>
        <taxon>Spiralia</taxon>
        <taxon>Gnathifera</taxon>
        <taxon>Rotifera</taxon>
        <taxon>Eurotatoria</taxon>
        <taxon>Bdelloidea</taxon>
        <taxon>Philodinida</taxon>
        <taxon>Philodinidae</taxon>
        <taxon>Rotaria</taxon>
    </lineage>
</organism>
<proteinExistence type="predicted"/>